<dbReference type="InterPro" id="IPR029063">
    <property type="entry name" value="SAM-dependent_MTases_sf"/>
</dbReference>
<proteinExistence type="inferred from homology"/>
<dbReference type="Proteomes" id="UP001225072">
    <property type="component" value="Unassembled WGS sequence"/>
</dbReference>
<dbReference type="GO" id="GO:0009007">
    <property type="term" value="F:site-specific DNA-methyltransferase (adenine-specific) activity"/>
    <property type="evidence" value="ECO:0007669"/>
    <property type="project" value="UniProtKB-EC"/>
</dbReference>
<dbReference type="EMBL" id="JAUTAL010000001">
    <property type="protein sequence ID" value="MDQ1095359.1"/>
    <property type="molecule type" value="Genomic_DNA"/>
</dbReference>
<keyword evidence="5" id="KW-0949">S-adenosyl-L-methionine</keyword>
<reference evidence="7 8" key="1">
    <citation type="submission" date="2023-07" db="EMBL/GenBank/DDBJ databases">
        <title>Functional and genomic diversity of the sorghum phyllosphere microbiome.</title>
        <authorList>
            <person name="Shade A."/>
        </authorList>
    </citation>
    <scope>NUCLEOTIDE SEQUENCE [LARGE SCALE GENOMIC DNA]</scope>
    <source>
        <strain evidence="7 8">SORGH_AS_1064</strain>
    </source>
</reference>
<accession>A0ABU0TE68</accession>
<dbReference type="RefSeq" id="WP_307446042.1">
    <property type="nucleotide sequence ID" value="NZ_JAUTAL010000001.1"/>
</dbReference>
<evidence type="ECO:0000313" key="8">
    <source>
        <dbReference type="Proteomes" id="UP001225072"/>
    </source>
</evidence>
<organism evidence="7 8">
    <name type="scientific">Chryseobacterium camelliae</name>
    <dbReference type="NCBI Taxonomy" id="1265445"/>
    <lineage>
        <taxon>Bacteria</taxon>
        <taxon>Pseudomonadati</taxon>
        <taxon>Bacteroidota</taxon>
        <taxon>Flavobacteriia</taxon>
        <taxon>Flavobacteriales</taxon>
        <taxon>Weeksellaceae</taxon>
        <taxon>Chryseobacterium group</taxon>
        <taxon>Chryseobacterium</taxon>
    </lineage>
</organism>
<dbReference type="PANTHER" id="PTHR30481">
    <property type="entry name" value="DNA ADENINE METHYLASE"/>
    <property type="match status" value="1"/>
</dbReference>
<dbReference type="InterPro" id="IPR012327">
    <property type="entry name" value="MeTrfase_D12"/>
</dbReference>
<dbReference type="Gene3D" id="1.10.1020.10">
    <property type="entry name" value="Adenine-specific Methyltransferase, Domain 2"/>
    <property type="match status" value="1"/>
</dbReference>
<dbReference type="PIRSF" id="PIRSF000398">
    <property type="entry name" value="M_m6A_EcoRV"/>
    <property type="match status" value="1"/>
</dbReference>
<keyword evidence="4 7" id="KW-0808">Transferase</keyword>
<name>A0ABU0TE68_9FLAO</name>
<dbReference type="Gene3D" id="3.40.50.150">
    <property type="entry name" value="Vaccinia Virus protein VP39"/>
    <property type="match status" value="1"/>
</dbReference>
<dbReference type="InterPro" id="IPR023095">
    <property type="entry name" value="Ade_MeTrfase_dom_2"/>
</dbReference>
<dbReference type="PANTHER" id="PTHR30481:SF2">
    <property type="entry name" value="SITE-SPECIFIC DNA-METHYLTRANSFERASE (ADENINE-SPECIFIC)"/>
    <property type="match status" value="1"/>
</dbReference>
<gene>
    <name evidence="7" type="ORF">QE404_000506</name>
</gene>
<evidence type="ECO:0000256" key="5">
    <source>
        <dbReference type="ARBA" id="ARBA00022691"/>
    </source>
</evidence>
<protein>
    <recommendedName>
        <fullName evidence="2">site-specific DNA-methyltransferase (adenine-specific)</fullName>
        <ecNumber evidence="2">2.1.1.72</ecNumber>
    </recommendedName>
</protein>
<evidence type="ECO:0000256" key="4">
    <source>
        <dbReference type="ARBA" id="ARBA00022679"/>
    </source>
</evidence>
<keyword evidence="8" id="KW-1185">Reference proteome</keyword>
<dbReference type="SUPFAM" id="SSF53335">
    <property type="entry name" value="S-adenosyl-L-methionine-dependent methyltransferases"/>
    <property type="match status" value="1"/>
</dbReference>
<dbReference type="PRINTS" id="PR00505">
    <property type="entry name" value="D12N6MTFRASE"/>
</dbReference>
<comment type="similarity">
    <text evidence="1">Belongs to the N(4)/N(6)-methyltransferase family.</text>
</comment>
<keyword evidence="3 7" id="KW-0489">Methyltransferase</keyword>
<dbReference type="InterPro" id="IPR012263">
    <property type="entry name" value="M_m6A_EcoRV"/>
</dbReference>
<dbReference type="EC" id="2.1.1.72" evidence="2"/>
<sequence>MKHYSPLRYPGGKNKLSAFLAKICIDNNVNGHYVEPYSGGASVALFLLLEGYVSKITINDKDRSIYAFWYSVLNKTNQLCELIDKTEITIEEWRKQKAIQNRKDKADLLELGFSTFFLNRTNRSGIINAGIIGGVEQNGNYLMDCRFNKQDLMERIRTIAKKKKHIRLYRKDAIKLIDKIQEEANQENIIFYFDPPYFLKASSLYMNHYKEHNHKEVSDKIKAIRNIKWVVSYDNVPEINNLYLGISKKEYSFKHTVYNSRDGQEVLFFSQNINQPEINDWNPLKFKIRINKKGERRIIYR</sequence>
<comment type="caution">
    <text evidence="7">The sequence shown here is derived from an EMBL/GenBank/DDBJ whole genome shotgun (WGS) entry which is preliminary data.</text>
</comment>
<evidence type="ECO:0000313" key="7">
    <source>
        <dbReference type="EMBL" id="MDQ1095359.1"/>
    </source>
</evidence>
<evidence type="ECO:0000256" key="6">
    <source>
        <dbReference type="ARBA" id="ARBA00047942"/>
    </source>
</evidence>
<comment type="catalytic activity">
    <reaction evidence="6">
        <text>a 2'-deoxyadenosine in DNA + S-adenosyl-L-methionine = an N(6)-methyl-2'-deoxyadenosine in DNA + S-adenosyl-L-homocysteine + H(+)</text>
        <dbReference type="Rhea" id="RHEA:15197"/>
        <dbReference type="Rhea" id="RHEA-COMP:12418"/>
        <dbReference type="Rhea" id="RHEA-COMP:12419"/>
        <dbReference type="ChEBI" id="CHEBI:15378"/>
        <dbReference type="ChEBI" id="CHEBI:57856"/>
        <dbReference type="ChEBI" id="CHEBI:59789"/>
        <dbReference type="ChEBI" id="CHEBI:90615"/>
        <dbReference type="ChEBI" id="CHEBI:90616"/>
        <dbReference type="EC" id="2.1.1.72"/>
    </reaction>
</comment>
<evidence type="ECO:0000256" key="3">
    <source>
        <dbReference type="ARBA" id="ARBA00022603"/>
    </source>
</evidence>
<evidence type="ECO:0000256" key="1">
    <source>
        <dbReference type="ARBA" id="ARBA00006594"/>
    </source>
</evidence>
<dbReference type="Pfam" id="PF02086">
    <property type="entry name" value="MethyltransfD12"/>
    <property type="match status" value="1"/>
</dbReference>
<dbReference type="GO" id="GO:0032259">
    <property type="term" value="P:methylation"/>
    <property type="evidence" value="ECO:0007669"/>
    <property type="project" value="UniProtKB-KW"/>
</dbReference>
<evidence type="ECO:0000256" key="2">
    <source>
        <dbReference type="ARBA" id="ARBA00011900"/>
    </source>
</evidence>